<dbReference type="NCBIfam" id="TIGR01603">
    <property type="entry name" value="maj_tail_phi13"/>
    <property type="match status" value="1"/>
</dbReference>
<evidence type="ECO:0000313" key="2">
    <source>
        <dbReference type="EMBL" id="SNW00732.1"/>
    </source>
</evidence>
<dbReference type="EMBL" id="LT906464">
    <property type="protein sequence ID" value="SNW00732.1"/>
    <property type="molecule type" value="Genomic_DNA"/>
</dbReference>
<evidence type="ECO:0000313" key="3">
    <source>
        <dbReference type="Proteomes" id="UP000243706"/>
    </source>
</evidence>
<dbReference type="Proteomes" id="UP000243706">
    <property type="component" value="Chromosome 1"/>
</dbReference>
<dbReference type="AlphaFoldDB" id="A0A240BZE9"/>
<reference evidence="4" key="3">
    <citation type="journal article" date="2019" name="Int. J. Syst. Evol. Microbiol.">
        <title>The Global Catalogue of Microorganisms (GCM) 10K type strain sequencing project: providing services to taxonomists for standard genome sequencing and annotation.</title>
        <authorList>
            <consortium name="The Broad Institute Genomics Platform"/>
            <consortium name="The Broad Institute Genome Sequencing Center for Infectious Disease"/>
            <person name="Wu L."/>
            <person name="Ma J."/>
        </authorList>
    </citation>
    <scope>NUCLEOTIDE SEQUENCE [LARGE SCALE GENOMIC DNA]</scope>
    <source>
        <strain evidence="4">CCM 4175</strain>
    </source>
</reference>
<protein>
    <submittedName>
        <fullName evidence="2">Phage major tail protein</fullName>
    </submittedName>
</protein>
<dbReference type="EMBL" id="BMCB01000010">
    <property type="protein sequence ID" value="GGA93207.1"/>
    <property type="molecule type" value="Genomic_DNA"/>
</dbReference>
<organism evidence="2 3">
    <name type="scientific">Staphylococcus muscae</name>
    <dbReference type="NCBI Taxonomy" id="1294"/>
    <lineage>
        <taxon>Bacteria</taxon>
        <taxon>Bacillati</taxon>
        <taxon>Bacillota</taxon>
        <taxon>Bacilli</taxon>
        <taxon>Bacillales</taxon>
        <taxon>Staphylococcaceae</taxon>
        <taxon>Staphylococcus</taxon>
    </lineage>
</organism>
<sequence>MVKYAKTPKAYINIKDLGFALLKQDEPDGTIKYEKITQTRGLQEISVETGGEIQNAYADGSIIESGNTDGEGKISMTMHAFPKEIRELIFNEIYDEKGIYDEKQGKQNNYVAVWFKRERRDGTFQRVGLTKVMFSDPEIEGKSAEENWDFSSEETEGVAMHRIADGKRKVMFDSALDGADETEFFKRLLGNENGLDQVDTVSEVSSEG</sequence>
<reference evidence="1" key="4">
    <citation type="submission" date="2024-05" db="EMBL/GenBank/DDBJ databases">
        <authorList>
            <person name="Sun Q."/>
            <person name="Sedlacek I."/>
        </authorList>
    </citation>
    <scope>NUCLEOTIDE SEQUENCE</scope>
    <source>
        <strain evidence="1">CCM 4175</strain>
    </source>
</reference>
<dbReference type="RefSeq" id="WP_095115773.1">
    <property type="nucleotide sequence ID" value="NZ_BMCB01000010.1"/>
</dbReference>
<evidence type="ECO:0000313" key="1">
    <source>
        <dbReference type="EMBL" id="GGA93207.1"/>
    </source>
</evidence>
<keyword evidence="4" id="KW-1185">Reference proteome</keyword>
<dbReference type="OrthoDB" id="2409819at2"/>
<gene>
    <name evidence="1" type="ORF">GCM10007183_16740</name>
    <name evidence="2" type="ORF">SAMEA4412661_00520</name>
</gene>
<dbReference type="Proteomes" id="UP000652995">
    <property type="component" value="Unassembled WGS sequence"/>
</dbReference>
<name>A0A240BZE9_9STAP</name>
<reference evidence="1" key="1">
    <citation type="journal article" date="2014" name="Int. J. Syst. Evol. Microbiol.">
        <title>Complete genome of a new Firmicutes species belonging to the dominant human colonic microbiota ('Ruminococcus bicirculans') reveals two chromosomes and a selective capacity to utilize plant glucans.</title>
        <authorList>
            <consortium name="NISC Comparative Sequencing Program"/>
            <person name="Wegmann U."/>
            <person name="Louis P."/>
            <person name="Goesmann A."/>
            <person name="Henrissat B."/>
            <person name="Duncan S.H."/>
            <person name="Flint H.J."/>
        </authorList>
    </citation>
    <scope>NUCLEOTIDE SEQUENCE</scope>
    <source>
        <strain evidence="1">CCM 4175</strain>
    </source>
</reference>
<dbReference type="KEGG" id="smus:C7J88_09700"/>
<dbReference type="InterPro" id="IPR006490">
    <property type="entry name" value="Maj_tail_phi13"/>
</dbReference>
<evidence type="ECO:0000313" key="4">
    <source>
        <dbReference type="Proteomes" id="UP000652995"/>
    </source>
</evidence>
<accession>A0A240BZE9</accession>
<proteinExistence type="predicted"/>
<reference evidence="2 3" key="2">
    <citation type="submission" date="2017-06" db="EMBL/GenBank/DDBJ databases">
        <authorList>
            <consortium name="Pathogen Informatics"/>
        </authorList>
    </citation>
    <scope>NUCLEOTIDE SEQUENCE [LARGE SCALE GENOMIC DNA]</scope>
    <source>
        <strain evidence="2 3">NCTC13833</strain>
    </source>
</reference>